<keyword evidence="2" id="KW-1133">Transmembrane helix</keyword>
<accession>A0A8E2JTY2</accession>
<dbReference type="EMBL" id="KV749410">
    <property type="protein sequence ID" value="OCL09545.1"/>
    <property type="molecule type" value="Genomic_DNA"/>
</dbReference>
<dbReference type="AlphaFoldDB" id="A0A8E2JTY2"/>
<dbReference type="Proteomes" id="UP000250140">
    <property type="component" value="Unassembled WGS sequence"/>
</dbReference>
<evidence type="ECO:0000256" key="1">
    <source>
        <dbReference type="SAM" id="MobiDB-lite"/>
    </source>
</evidence>
<protein>
    <submittedName>
        <fullName evidence="3">Uncharacterized protein</fullName>
    </submittedName>
</protein>
<keyword evidence="2" id="KW-0472">Membrane</keyword>
<keyword evidence="4" id="KW-1185">Reference proteome</keyword>
<proteinExistence type="predicted"/>
<organism evidence="3 4">
    <name type="scientific">Glonium stellatum</name>
    <dbReference type="NCBI Taxonomy" id="574774"/>
    <lineage>
        <taxon>Eukaryota</taxon>
        <taxon>Fungi</taxon>
        <taxon>Dikarya</taxon>
        <taxon>Ascomycota</taxon>
        <taxon>Pezizomycotina</taxon>
        <taxon>Dothideomycetes</taxon>
        <taxon>Pleosporomycetidae</taxon>
        <taxon>Gloniales</taxon>
        <taxon>Gloniaceae</taxon>
        <taxon>Glonium</taxon>
    </lineage>
</organism>
<feature type="compositionally biased region" description="Polar residues" evidence="1">
    <location>
        <begin position="128"/>
        <end position="138"/>
    </location>
</feature>
<reference evidence="3 4" key="1">
    <citation type="journal article" date="2016" name="Nat. Commun.">
        <title>Ectomycorrhizal ecology is imprinted in the genome of the dominant symbiotic fungus Cenococcum geophilum.</title>
        <authorList>
            <consortium name="DOE Joint Genome Institute"/>
            <person name="Peter M."/>
            <person name="Kohler A."/>
            <person name="Ohm R.A."/>
            <person name="Kuo A."/>
            <person name="Krutzmann J."/>
            <person name="Morin E."/>
            <person name="Arend M."/>
            <person name="Barry K.W."/>
            <person name="Binder M."/>
            <person name="Choi C."/>
            <person name="Clum A."/>
            <person name="Copeland A."/>
            <person name="Grisel N."/>
            <person name="Haridas S."/>
            <person name="Kipfer T."/>
            <person name="LaButti K."/>
            <person name="Lindquist E."/>
            <person name="Lipzen A."/>
            <person name="Maire R."/>
            <person name="Meier B."/>
            <person name="Mihaltcheva S."/>
            <person name="Molinier V."/>
            <person name="Murat C."/>
            <person name="Poggeler S."/>
            <person name="Quandt C.A."/>
            <person name="Sperisen C."/>
            <person name="Tritt A."/>
            <person name="Tisserant E."/>
            <person name="Crous P.W."/>
            <person name="Henrissat B."/>
            <person name="Nehls U."/>
            <person name="Egli S."/>
            <person name="Spatafora J.W."/>
            <person name="Grigoriev I.V."/>
            <person name="Martin F.M."/>
        </authorList>
    </citation>
    <scope>NUCLEOTIDE SEQUENCE [LARGE SCALE GENOMIC DNA]</scope>
    <source>
        <strain evidence="3 4">CBS 207.34</strain>
    </source>
</reference>
<name>A0A8E2JTY2_9PEZI</name>
<evidence type="ECO:0000313" key="4">
    <source>
        <dbReference type="Proteomes" id="UP000250140"/>
    </source>
</evidence>
<evidence type="ECO:0000256" key="2">
    <source>
        <dbReference type="SAM" id="Phobius"/>
    </source>
</evidence>
<gene>
    <name evidence="3" type="ORF">AOQ84DRAFT_438900</name>
</gene>
<evidence type="ECO:0000313" key="3">
    <source>
        <dbReference type="EMBL" id="OCL09545.1"/>
    </source>
</evidence>
<feature type="compositionally biased region" description="Low complexity" evidence="1">
    <location>
        <begin position="76"/>
        <end position="92"/>
    </location>
</feature>
<keyword evidence="2" id="KW-0812">Transmembrane</keyword>
<feature type="region of interest" description="Disordered" evidence="1">
    <location>
        <begin position="74"/>
        <end position="138"/>
    </location>
</feature>
<feature type="transmembrane region" description="Helical" evidence="2">
    <location>
        <begin position="212"/>
        <end position="233"/>
    </location>
</feature>
<sequence length="262" mass="29170">MMVRVLDKVIKRAHIHSSSFPHISNSTLALVLRLNNNTPFSYGIEKQVFAPAHMQLRSRGATPEALMNESQDLDLSHTPTTNVTHTSTINSTARMFTYKGTPRPRGRPRKERADSKNRSLQPKDGTAMPSSAPSTRRNSFMNLLPEDTEQIYSNKKPPLSHQRAPNQPSRLRSLLCSLRDFLRGRQLIIAKALSGAVLLVLVLTILKSEGVFGPGMLLAALAGEGLGGAVRAFQDGYRRGYEHWGEEAIIARRWTGTLPRFF</sequence>
<feature type="transmembrane region" description="Helical" evidence="2">
    <location>
        <begin position="187"/>
        <end position="206"/>
    </location>
</feature>